<evidence type="ECO:0000259" key="5">
    <source>
        <dbReference type="Pfam" id="PF00009"/>
    </source>
</evidence>
<keyword evidence="2 7" id="KW-0251">Elongation factor</keyword>
<keyword evidence="1" id="KW-0547">Nucleotide-binding</keyword>
<dbReference type="SUPFAM" id="SSF50465">
    <property type="entry name" value="EF-Tu/eEF-1alpha/eIF2-gamma C-terminal domain"/>
    <property type="match status" value="1"/>
</dbReference>
<dbReference type="PANTHER" id="PTHR43721">
    <property type="entry name" value="ELONGATION FACTOR TU-RELATED"/>
    <property type="match status" value="1"/>
</dbReference>
<evidence type="ECO:0000256" key="2">
    <source>
        <dbReference type="ARBA" id="ARBA00022768"/>
    </source>
</evidence>
<dbReference type="GO" id="GO:0003924">
    <property type="term" value="F:GTPase activity"/>
    <property type="evidence" value="ECO:0007669"/>
    <property type="project" value="InterPro"/>
</dbReference>
<protein>
    <submittedName>
        <fullName evidence="7">Elongation factor Tu-B</fullName>
    </submittedName>
</protein>
<evidence type="ECO:0000256" key="1">
    <source>
        <dbReference type="ARBA" id="ARBA00022741"/>
    </source>
</evidence>
<dbReference type="FunFam" id="2.40.30.10:FF:000002">
    <property type="entry name" value="Elongation factor Tu"/>
    <property type="match status" value="1"/>
</dbReference>
<evidence type="ECO:0000259" key="6">
    <source>
        <dbReference type="Pfam" id="PF03143"/>
    </source>
</evidence>
<dbReference type="PANTHER" id="PTHR43721:SF22">
    <property type="entry name" value="ELONGATION FACTOR TU, MITOCHONDRIAL"/>
    <property type="match status" value="1"/>
</dbReference>
<accession>A0A6N2RNM2</accession>
<evidence type="ECO:0000256" key="3">
    <source>
        <dbReference type="ARBA" id="ARBA00022917"/>
    </source>
</evidence>
<dbReference type="InterPro" id="IPR027417">
    <property type="entry name" value="P-loop_NTPase"/>
</dbReference>
<dbReference type="GO" id="GO:0005525">
    <property type="term" value="F:GTP binding"/>
    <property type="evidence" value="ECO:0007669"/>
    <property type="project" value="UniProtKB-KW"/>
</dbReference>
<dbReference type="Gene3D" id="2.40.30.10">
    <property type="entry name" value="Translation factors"/>
    <property type="match status" value="1"/>
</dbReference>
<sequence>MGKETFEGKKAHCTIGIIGYRGHGKTTLTDAIKKTLTTKEERNISLTSSIEYGVILVVSAIDGIMSQMAEQIMIAHHMGMQHIVVFMNKCDMVDDMEMLELVEMGIRDQLYQCGFVESDIPFIYGSALKALEDPDGEWGDKIMELMDAVDKYIPDSQPEMDQASSIHTKFTAEVYMLDINEGGRDTGYFDGDRLQFYFKTTDVTGEIQLPIEIDMAMPGETLDITIELIQPIKITEEEPFIIRNDECTVGLGRISTIIE</sequence>
<keyword evidence="4" id="KW-0342">GTP-binding</keyword>
<keyword evidence="3" id="KW-0648">Protein biosynthesis</keyword>
<dbReference type="CDD" id="cd03707">
    <property type="entry name" value="EFTU_III"/>
    <property type="match status" value="1"/>
</dbReference>
<dbReference type="GO" id="GO:0005829">
    <property type="term" value="C:cytosol"/>
    <property type="evidence" value="ECO:0007669"/>
    <property type="project" value="TreeGrafter"/>
</dbReference>
<reference evidence="7" key="1">
    <citation type="submission" date="2019-11" db="EMBL/GenBank/DDBJ databases">
        <authorList>
            <person name="Feng L."/>
        </authorList>
    </citation>
    <scope>NUCLEOTIDE SEQUENCE</scope>
    <source>
        <strain evidence="7">AhadrusLFYP4</strain>
    </source>
</reference>
<dbReference type="Pfam" id="PF00009">
    <property type="entry name" value="GTP_EFTU"/>
    <property type="match status" value="1"/>
</dbReference>
<dbReference type="InterPro" id="IPR009001">
    <property type="entry name" value="Transl_elong_EF1A/Init_IF2_C"/>
</dbReference>
<feature type="domain" description="Translation elongation factor EFTu/EF1A C-terminal" evidence="6">
    <location>
        <begin position="166"/>
        <end position="257"/>
    </location>
</feature>
<dbReference type="InterPro" id="IPR000795">
    <property type="entry name" value="T_Tr_GTP-bd_dom"/>
</dbReference>
<gene>
    <name evidence="7" type="primary">tufB</name>
    <name evidence="7" type="ORF">AHLFYP4_00516</name>
</gene>
<organism evidence="7">
    <name type="scientific">Anaerostipes hadrus</name>
    <dbReference type="NCBI Taxonomy" id="649756"/>
    <lineage>
        <taxon>Bacteria</taxon>
        <taxon>Bacillati</taxon>
        <taxon>Bacillota</taxon>
        <taxon>Clostridia</taxon>
        <taxon>Lachnospirales</taxon>
        <taxon>Lachnospiraceae</taxon>
        <taxon>Anaerostipes</taxon>
    </lineage>
</organism>
<dbReference type="RefSeq" id="WP_156722759.1">
    <property type="nucleotide sequence ID" value="NZ_CACRSX010000010.1"/>
</dbReference>
<proteinExistence type="predicted"/>
<dbReference type="AlphaFoldDB" id="A0A6N2RNM2"/>
<name>A0A6N2RNM2_ANAHA</name>
<evidence type="ECO:0000313" key="7">
    <source>
        <dbReference type="EMBL" id="VYS81879.1"/>
    </source>
</evidence>
<feature type="domain" description="Tr-type G" evidence="5">
    <location>
        <begin position="53"/>
        <end position="154"/>
    </location>
</feature>
<evidence type="ECO:0000256" key="4">
    <source>
        <dbReference type="ARBA" id="ARBA00023134"/>
    </source>
</evidence>
<dbReference type="Pfam" id="PF03143">
    <property type="entry name" value="GTP_EFTU_D3"/>
    <property type="match status" value="1"/>
</dbReference>
<dbReference type="SUPFAM" id="SSF52540">
    <property type="entry name" value="P-loop containing nucleoside triphosphate hydrolases"/>
    <property type="match status" value="1"/>
</dbReference>
<dbReference type="Gene3D" id="3.40.50.300">
    <property type="entry name" value="P-loop containing nucleotide triphosphate hydrolases"/>
    <property type="match status" value="2"/>
</dbReference>
<dbReference type="InterPro" id="IPR004160">
    <property type="entry name" value="Transl_elong_EFTu/EF1A_C"/>
</dbReference>
<dbReference type="InterPro" id="IPR050055">
    <property type="entry name" value="EF-Tu_GTPase"/>
</dbReference>
<dbReference type="GO" id="GO:0003746">
    <property type="term" value="F:translation elongation factor activity"/>
    <property type="evidence" value="ECO:0007669"/>
    <property type="project" value="UniProtKB-KW"/>
</dbReference>
<dbReference type="EMBL" id="CACRSX010000010">
    <property type="protein sequence ID" value="VYS81879.1"/>
    <property type="molecule type" value="Genomic_DNA"/>
</dbReference>